<dbReference type="OrthoDB" id="24956at10239"/>
<reference evidence="1 2" key="1">
    <citation type="journal article" date="2016" name="Genom Data">
        <title>Complete genome sequence of a giant Vibrio phage ValKK3 infecting Vibrio alginolyticus.</title>
        <authorList>
            <person name="Lal T.M."/>
            <person name="Sano M."/>
            <person name="Hatai K."/>
            <person name="Ransangan J."/>
        </authorList>
    </citation>
    <scope>NUCLEOTIDE SEQUENCE [LARGE SCALE GENOMIC DNA]</scope>
</reference>
<organism evidence="1 2">
    <name type="scientific">Vibrio phage ValKK3</name>
    <dbReference type="NCBI Taxonomy" id="1610855"/>
    <lineage>
        <taxon>Viruses</taxon>
        <taxon>Duplodnaviria</taxon>
        <taxon>Heunggongvirae</taxon>
        <taxon>Uroviricota</taxon>
        <taxon>Caudoviricetes</taxon>
        <taxon>Pantevenvirales</taxon>
        <taxon>Straboviridae</taxon>
        <taxon>Schizotequatrovirus</taxon>
        <taxon>Schizotequatrovirus valkk3</taxon>
    </lineage>
</organism>
<dbReference type="Proteomes" id="UP000202888">
    <property type="component" value="Segment"/>
</dbReference>
<keyword evidence="2" id="KW-1185">Reference proteome</keyword>
<evidence type="ECO:0000313" key="1">
    <source>
        <dbReference type="EMBL" id="AJT61006.1"/>
    </source>
</evidence>
<protein>
    <submittedName>
        <fullName evidence="1">Uncharacterized protein</fullName>
    </submittedName>
</protein>
<dbReference type="KEGG" id="vg:26628491"/>
<dbReference type="EMBL" id="KP671755">
    <property type="protein sequence ID" value="AJT61006.1"/>
    <property type="molecule type" value="Genomic_DNA"/>
</dbReference>
<name>A0A0D4DB05_9CAUD</name>
<dbReference type="RefSeq" id="YP_009201268.1">
    <property type="nucleotide sequence ID" value="NC_028829.1"/>
</dbReference>
<sequence>MAKLLYAHEVEHEMQRRDVWLKAWCHTANANDCKETSTATNYADACLAAFDRRFENIKVVSDA</sequence>
<evidence type="ECO:0000313" key="2">
    <source>
        <dbReference type="Proteomes" id="UP000202888"/>
    </source>
</evidence>
<proteinExistence type="predicted"/>
<accession>A0A0D4DB05</accession>
<dbReference type="GeneID" id="26628491"/>